<dbReference type="EMBL" id="JAIWYP010000015">
    <property type="protein sequence ID" value="KAH3701842.1"/>
    <property type="molecule type" value="Genomic_DNA"/>
</dbReference>
<dbReference type="Proteomes" id="UP000828390">
    <property type="component" value="Unassembled WGS sequence"/>
</dbReference>
<dbReference type="AlphaFoldDB" id="A0A9D3YJD7"/>
<keyword evidence="2" id="KW-1185">Reference proteome</keyword>
<name>A0A9D3YJD7_DREPO</name>
<sequence>MKLCMQSAVKNRYSIFDLRAVAVERGLPGSYMGSHIGTELFVRNNHLHAQALLQWQTELRY</sequence>
<protein>
    <submittedName>
        <fullName evidence="1">Uncharacterized protein</fullName>
    </submittedName>
</protein>
<reference evidence="1" key="1">
    <citation type="journal article" date="2019" name="bioRxiv">
        <title>The Genome of the Zebra Mussel, Dreissena polymorpha: A Resource for Invasive Species Research.</title>
        <authorList>
            <person name="McCartney M.A."/>
            <person name="Auch B."/>
            <person name="Kono T."/>
            <person name="Mallez S."/>
            <person name="Zhang Y."/>
            <person name="Obille A."/>
            <person name="Becker A."/>
            <person name="Abrahante J.E."/>
            <person name="Garbe J."/>
            <person name="Badalamenti J.P."/>
            <person name="Herman A."/>
            <person name="Mangelson H."/>
            <person name="Liachko I."/>
            <person name="Sullivan S."/>
            <person name="Sone E.D."/>
            <person name="Koren S."/>
            <person name="Silverstein K.A.T."/>
            <person name="Beckman K.B."/>
            <person name="Gohl D.M."/>
        </authorList>
    </citation>
    <scope>NUCLEOTIDE SEQUENCE</scope>
    <source>
        <strain evidence="1">Duluth1</strain>
        <tissue evidence="1">Whole animal</tissue>
    </source>
</reference>
<proteinExistence type="predicted"/>
<comment type="caution">
    <text evidence="1">The sequence shown here is derived from an EMBL/GenBank/DDBJ whole genome shotgun (WGS) entry which is preliminary data.</text>
</comment>
<evidence type="ECO:0000313" key="2">
    <source>
        <dbReference type="Proteomes" id="UP000828390"/>
    </source>
</evidence>
<gene>
    <name evidence="1" type="ORF">DPMN_076838</name>
</gene>
<evidence type="ECO:0000313" key="1">
    <source>
        <dbReference type="EMBL" id="KAH3701842.1"/>
    </source>
</evidence>
<reference evidence="1" key="2">
    <citation type="submission" date="2020-11" db="EMBL/GenBank/DDBJ databases">
        <authorList>
            <person name="McCartney M.A."/>
            <person name="Auch B."/>
            <person name="Kono T."/>
            <person name="Mallez S."/>
            <person name="Becker A."/>
            <person name="Gohl D.M."/>
            <person name="Silverstein K.A.T."/>
            <person name="Koren S."/>
            <person name="Bechman K.B."/>
            <person name="Herman A."/>
            <person name="Abrahante J.E."/>
            <person name="Garbe J."/>
        </authorList>
    </citation>
    <scope>NUCLEOTIDE SEQUENCE</scope>
    <source>
        <strain evidence="1">Duluth1</strain>
        <tissue evidence="1">Whole animal</tissue>
    </source>
</reference>
<accession>A0A9D3YJD7</accession>
<organism evidence="1 2">
    <name type="scientific">Dreissena polymorpha</name>
    <name type="common">Zebra mussel</name>
    <name type="synonym">Mytilus polymorpha</name>
    <dbReference type="NCBI Taxonomy" id="45954"/>
    <lineage>
        <taxon>Eukaryota</taxon>
        <taxon>Metazoa</taxon>
        <taxon>Spiralia</taxon>
        <taxon>Lophotrochozoa</taxon>
        <taxon>Mollusca</taxon>
        <taxon>Bivalvia</taxon>
        <taxon>Autobranchia</taxon>
        <taxon>Heteroconchia</taxon>
        <taxon>Euheterodonta</taxon>
        <taxon>Imparidentia</taxon>
        <taxon>Neoheterodontei</taxon>
        <taxon>Myida</taxon>
        <taxon>Dreissenoidea</taxon>
        <taxon>Dreissenidae</taxon>
        <taxon>Dreissena</taxon>
    </lineage>
</organism>